<keyword evidence="1" id="KW-0732">Signal</keyword>
<organism evidence="4 5">
    <name type="scientific">Coprobacter tertius</name>
    <dbReference type="NCBI Taxonomy" id="2944915"/>
    <lineage>
        <taxon>Bacteria</taxon>
        <taxon>Pseudomonadati</taxon>
        <taxon>Bacteroidota</taxon>
        <taxon>Bacteroidia</taxon>
        <taxon>Bacteroidales</taxon>
        <taxon>Barnesiellaceae</taxon>
        <taxon>Coprobacter</taxon>
    </lineage>
</organism>
<sequence length="511" mass="56813">MNCKAKLIFILSLFLSCTSFASAQDFVVSDPFETMIRLGSMKAENALYTMPAGNAGSMYITSAVTTGDGVEFPLGYQVTFSPAKHFVVVSRATSLIERGKSFDLRISQKNVTGSMAVNLYFDWNRDGIFESSQTVQIVGDGQNFEQNIVVPDDADLGKTRIRLRYDSSAPASSDARVNNGRVYDFVVYVMEPKESNDFFISVNANNTNGRAFIETLPNVSGKFDRGTSVTVVAEPNEGTTFEGWKLGDVTVSSQERYTFTVEKSVHLTAFFTSNEPLLEAPKPSTASKPIWYQIKNAHTAETRRDRYVAYDETVDATYTSALRCEKPADITDKFLWRLETTTGDKVKFIHRGTNREIYSTGNLTDELVLSGNGSEFVVSPSGNANESYSIKYKGKDNLLMNAKDGTWQVVLYDAGVGTGSGWYFYKAPILTGFEKAKINVPNAYFQDNLLKINGISDNCRVKVFNMTGQIVAEYLTEAHAAGYHIDYPSNFFVIAFHYPTGEKYTLKLSKF</sequence>
<dbReference type="RefSeq" id="WP_255027159.1">
    <property type="nucleotide sequence ID" value="NZ_JANDHW010000006.1"/>
</dbReference>
<dbReference type="InterPro" id="IPR045474">
    <property type="entry name" value="GEVED"/>
</dbReference>
<evidence type="ECO:0000313" key="5">
    <source>
        <dbReference type="Proteomes" id="UP001205603"/>
    </source>
</evidence>
<dbReference type="Pfam" id="PF18998">
    <property type="entry name" value="Flg_new_2"/>
    <property type="match status" value="1"/>
</dbReference>
<dbReference type="PROSITE" id="PS51257">
    <property type="entry name" value="PROKAR_LIPOPROTEIN"/>
    <property type="match status" value="1"/>
</dbReference>
<feature type="domain" description="GEVED" evidence="3">
    <location>
        <begin position="117"/>
        <end position="187"/>
    </location>
</feature>
<name>A0ABT1MH60_9BACT</name>
<feature type="domain" description="Bacterial repeat" evidence="2">
    <location>
        <begin position="207"/>
        <end position="274"/>
    </location>
</feature>
<dbReference type="InterPro" id="IPR044060">
    <property type="entry name" value="Bacterial_rp_domain"/>
</dbReference>
<evidence type="ECO:0000256" key="1">
    <source>
        <dbReference type="SAM" id="SignalP"/>
    </source>
</evidence>
<reference evidence="4 5" key="1">
    <citation type="submission" date="2022-07" db="EMBL/GenBank/DDBJ databases">
        <title>Fecal culturing of patients with breast cancer.</title>
        <authorList>
            <person name="Teng N.M.Y."/>
            <person name="Kiu R."/>
            <person name="Evans R."/>
            <person name="Baker D.J."/>
            <person name="Zenner C."/>
            <person name="Robinson S.D."/>
            <person name="Hall L.J."/>
        </authorList>
    </citation>
    <scope>NUCLEOTIDE SEQUENCE [LARGE SCALE GENOMIC DNA]</scope>
    <source>
        <strain evidence="4 5">LH1063</strain>
    </source>
</reference>
<keyword evidence="5" id="KW-1185">Reference proteome</keyword>
<dbReference type="Proteomes" id="UP001205603">
    <property type="component" value="Unassembled WGS sequence"/>
</dbReference>
<accession>A0ABT1MH60</accession>
<protein>
    <submittedName>
        <fullName evidence="4">GEVED domain-containing protein</fullName>
    </submittedName>
</protein>
<evidence type="ECO:0000313" key="4">
    <source>
        <dbReference type="EMBL" id="MCP9611973.1"/>
    </source>
</evidence>
<feature type="signal peptide" evidence="1">
    <location>
        <begin position="1"/>
        <end position="23"/>
    </location>
</feature>
<evidence type="ECO:0000259" key="2">
    <source>
        <dbReference type="Pfam" id="PF18998"/>
    </source>
</evidence>
<dbReference type="Pfam" id="PF20009">
    <property type="entry name" value="GEVED"/>
    <property type="match status" value="1"/>
</dbReference>
<feature type="chain" id="PRO_5047293430" evidence="1">
    <location>
        <begin position="24"/>
        <end position="511"/>
    </location>
</feature>
<dbReference type="EMBL" id="JANDHW010000006">
    <property type="protein sequence ID" value="MCP9611973.1"/>
    <property type="molecule type" value="Genomic_DNA"/>
</dbReference>
<proteinExistence type="predicted"/>
<gene>
    <name evidence="4" type="ORF">NMU02_07715</name>
</gene>
<evidence type="ECO:0000259" key="3">
    <source>
        <dbReference type="Pfam" id="PF20009"/>
    </source>
</evidence>
<comment type="caution">
    <text evidence="4">The sequence shown here is derived from an EMBL/GenBank/DDBJ whole genome shotgun (WGS) entry which is preliminary data.</text>
</comment>